<comment type="caution">
    <text evidence="1">The sequence shown here is derived from an EMBL/GenBank/DDBJ whole genome shotgun (WGS) entry which is preliminary data.</text>
</comment>
<accession>A0ABT7PDC6</accession>
<gene>
    <name evidence="1" type="ORF">QTN89_02260</name>
</gene>
<evidence type="ECO:0000313" key="1">
    <source>
        <dbReference type="EMBL" id="MDM4014236.1"/>
    </source>
</evidence>
<organism evidence="1 2">
    <name type="scientific">Roseiconus lacunae</name>
    <dbReference type="NCBI Taxonomy" id="2605694"/>
    <lineage>
        <taxon>Bacteria</taxon>
        <taxon>Pseudomonadati</taxon>
        <taxon>Planctomycetota</taxon>
        <taxon>Planctomycetia</taxon>
        <taxon>Pirellulales</taxon>
        <taxon>Pirellulaceae</taxon>
        <taxon>Roseiconus</taxon>
    </lineage>
</organism>
<dbReference type="EMBL" id="JASZZN010000002">
    <property type="protein sequence ID" value="MDM4014236.1"/>
    <property type="molecule type" value="Genomic_DNA"/>
</dbReference>
<name>A0ABT7PDC6_9BACT</name>
<dbReference type="Proteomes" id="UP001239462">
    <property type="component" value="Unassembled WGS sequence"/>
</dbReference>
<proteinExistence type="predicted"/>
<reference evidence="1 2" key="1">
    <citation type="submission" date="2023-06" db="EMBL/GenBank/DDBJ databases">
        <title>Roseiconus lacunae JC819 isolated from Gulf of Mannar region, Tamil Nadu.</title>
        <authorList>
            <person name="Pk S."/>
            <person name="Ch S."/>
            <person name="Ch V.R."/>
        </authorList>
    </citation>
    <scope>NUCLEOTIDE SEQUENCE [LARGE SCALE GENOMIC DNA]</scope>
    <source>
        <strain evidence="1 2">JC819</strain>
    </source>
</reference>
<evidence type="ECO:0000313" key="2">
    <source>
        <dbReference type="Proteomes" id="UP001239462"/>
    </source>
</evidence>
<protein>
    <submittedName>
        <fullName evidence="1">Uncharacterized protein</fullName>
    </submittedName>
</protein>
<keyword evidence="2" id="KW-1185">Reference proteome</keyword>
<dbReference type="RefSeq" id="WP_289162024.1">
    <property type="nucleotide sequence ID" value="NZ_JASZZN010000002.1"/>
</dbReference>
<sequence length="328" mass="35796">MAKKSNLRFQTANELSVIHASYVVGTGARCTDQATEEKLAPPTSQINTRLASSMIDVSRFWSALFAEVAAGNPIRVSCEAALSAAGCSELQIESTAAALCSQLDDCRIALSGRFPKLQEQLKLRAGPLRDRWQTYGPGLLIESAKLIWHSAPPEQWWPENVDCLLVQPFRGGDGGFDSGSKRIWIEAMLTDPDPVVTEVIRLAYLTTQVAIGQHLEQSLGPGGLQSDQPEGFGSGTLRQSLLPWDLGTVPIVLKAAKNLGLHTQHDLPVQKTIELWRLGDGEVASVVASWWQQWGDRDVAMPVSLKALSKAMKPLAERRQASRLHDNA</sequence>